<evidence type="ECO:0000313" key="3">
    <source>
        <dbReference type="Proteomes" id="UP001519654"/>
    </source>
</evidence>
<dbReference type="Gene3D" id="3.30.360.10">
    <property type="entry name" value="Dihydrodipicolinate Reductase, domain 2"/>
    <property type="match status" value="1"/>
</dbReference>
<dbReference type="SUPFAM" id="SSF51735">
    <property type="entry name" value="NAD(P)-binding Rossmann-fold domains"/>
    <property type="match status" value="1"/>
</dbReference>
<reference evidence="2 3" key="1">
    <citation type="submission" date="2021-06" db="EMBL/GenBank/DDBJ databases">
        <title>Actinoplanes lichenicola sp. nov., and Actinoplanes ovalisporus sp. nov., isolated from lichen in Thailand.</title>
        <authorList>
            <person name="Saeng-In P."/>
            <person name="Kanchanasin P."/>
            <person name="Yuki M."/>
            <person name="Kudo T."/>
            <person name="Ohkuma M."/>
            <person name="Phongsopitanun W."/>
            <person name="Tanasupawat S."/>
        </authorList>
    </citation>
    <scope>NUCLEOTIDE SEQUENCE [LARGE SCALE GENOMIC DNA]</scope>
    <source>
        <strain evidence="2 3">NBRC 110975</strain>
    </source>
</reference>
<evidence type="ECO:0000313" key="2">
    <source>
        <dbReference type="EMBL" id="MBU2670197.1"/>
    </source>
</evidence>
<dbReference type="InterPro" id="IPR052515">
    <property type="entry name" value="Gfo/Idh/MocA_Oxidoreductase"/>
</dbReference>
<dbReference type="PANTHER" id="PTHR43249:SF1">
    <property type="entry name" value="D-GLUCOSIDE 3-DEHYDROGENASE"/>
    <property type="match status" value="1"/>
</dbReference>
<dbReference type="Pfam" id="PF01408">
    <property type="entry name" value="GFO_IDH_MocA"/>
    <property type="match status" value="1"/>
</dbReference>
<comment type="caution">
    <text evidence="2">The sequence shown here is derived from an EMBL/GenBank/DDBJ whole genome shotgun (WGS) entry which is preliminary data.</text>
</comment>
<dbReference type="PANTHER" id="PTHR43249">
    <property type="entry name" value="UDP-N-ACETYL-2-AMINO-2-DEOXY-D-GLUCURONATE OXIDASE"/>
    <property type="match status" value="1"/>
</dbReference>
<feature type="domain" description="Gfo/Idh/MocA-like oxidoreductase N-terminal" evidence="1">
    <location>
        <begin position="4"/>
        <end position="94"/>
    </location>
</feature>
<dbReference type="EMBL" id="JAHKKG010000018">
    <property type="protein sequence ID" value="MBU2670197.1"/>
    <property type="molecule type" value="Genomic_DNA"/>
</dbReference>
<dbReference type="RefSeq" id="WP_215795421.1">
    <property type="nucleotide sequence ID" value="NZ_JAHKKG010000018.1"/>
</dbReference>
<evidence type="ECO:0000259" key="1">
    <source>
        <dbReference type="Pfam" id="PF01408"/>
    </source>
</evidence>
<dbReference type="InterPro" id="IPR036291">
    <property type="entry name" value="NAD(P)-bd_dom_sf"/>
</dbReference>
<accession>A0ABS5Z3D1</accession>
<keyword evidence="3" id="KW-1185">Reference proteome</keyword>
<protein>
    <submittedName>
        <fullName evidence="2">Gfo/Idh/MocA family oxidoreductase</fullName>
    </submittedName>
</protein>
<organism evidence="2 3">
    <name type="scientific">Paractinoplanes bogorensis</name>
    <dbReference type="NCBI Taxonomy" id="1610840"/>
    <lineage>
        <taxon>Bacteria</taxon>
        <taxon>Bacillati</taxon>
        <taxon>Actinomycetota</taxon>
        <taxon>Actinomycetes</taxon>
        <taxon>Micromonosporales</taxon>
        <taxon>Micromonosporaceae</taxon>
        <taxon>Paractinoplanes</taxon>
    </lineage>
</organism>
<name>A0ABS5Z3D1_9ACTN</name>
<proteinExistence type="predicted"/>
<dbReference type="Proteomes" id="UP001519654">
    <property type="component" value="Unassembled WGS sequence"/>
</dbReference>
<gene>
    <name evidence="2" type="ORF">KOI35_42525</name>
</gene>
<dbReference type="InterPro" id="IPR000683">
    <property type="entry name" value="Gfo/Idh/MocA-like_OxRdtase_N"/>
</dbReference>
<sequence>MTARVAVVGAAGWAGSRQLNAFAEVGAEIVAVVDPAISSTTIDELDPAGVDLVVVALPTRAQPAVCAGLLGRGFRVLCEKPVAADPVQARELASVPGAADRLMIGYMLREHPAFEILRDWVSTVDVEAASIRTVARKTEVGSWRADPREGGVVVVNAVHALEIVGALIPGEPSVLDVRSSSGLYGSSVPEMVHAAYRIGDGPLVRLEAYWSPWDNAEGLNDGDWDLSVDLIARQGRRYWHNWTIEAWDRDGDREVRTLPEEDLFVRQARTALKFAAGGRPSVDVEAALRPTELAAAINGELETSA</sequence>
<dbReference type="Gene3D" id="3.40.50.720">
    <property type="entry name" value="NAD(P)-binding Rossmann-like Domain"/>
    <property type="match status" value="1"/>
</dbReference>